<accession>F4L0H6</accession>
<dbReference type="InterPro" id="IPR052042">
    <property type="entry name" value="Tail_sheath_structural"/>
</dbReference>
<sequence>MAADYKTPGVYVEEISKFPPSIAQVETAIPAFIGYTEKAQKIKVGDLLNKPTKIGSIAEYVELFGSGAKPKVINVTLDDSNNFKSATLSNQFYLFDSLRLFYANGGGDCYIVSVATYDTAGFTASEFTDDGKGIKSLETVDEPTILVFPDNSLLSTGNHYYDVYQAALLQCGKLMDRVGVFDVKRTDPLGVDFRQGIGVNNLSYGMAYSPWLVVNMPKTIGYRDFQNVLFKETVSTTLSGLTTEAAIQAQITALEQVMVDGDLVKAATNTLKAAKPSIRERFNELEATYKGAKTTANVQNLVSFLFDVARQLDTLISAGAGALTNLGFKTDIATQVTSTWKPIFGTLISHDKELAAKINAYSTRFDKPVVPTAAEWGGIFVVATSPAESVIIQASAISVADKLDQMFPSLRTVFEDINATWTGSVVNAVAKLESDRHAGLLQSSSIYKTIITGIQNTDTNIPPSGAVAGIYAFVDRTRGVWKAPANVSLSNVIRPNDSFTASQLDALNVDVNAGKSINAIRSFTGKGTLVFGARTLAGNDNEWRYVSVRRFFNMVEESTKKASEQFVFEPNDANTWVKIQAMIENFLNTLWRVGALQGGKPEQAFYVAVGLGKTMTPLDILEGRMIIEIGMAVVRPAEFIILRFSHKMAES</sequence>
<feature type="domain" description="Tail sheath protein C-terminal" evidence="2">
    <location>
        <begin position="540"/>
        <end position="644"/>
    </location>
</feature>
<dbReference type="InterPro" id="IPR020287">
    <property type="entry name" value="Tail_sheath_C"/>
</dbReference>
<dbReference type="Proteomes" id="UP000008461">
    <property type="component" value="Chromosome"/>
</dbReference>
<dbReference type="eggNOG" id="COG3497">
    <property type="taxonomic scope" value="Bacteria"/>
</dbReference>
<dbReference type="PANTHER" id="PTHR35861:SF1">
    <property type="entry name" value="PHAGE TAIL SHEATH PROTEIN"/>
    <property type="match status" value="1"/>
</dbReference>
<dbReference type="OrthoDB" id="9767864at2"/>
<dbReference type="HOGENOM" id="CLU_009303_2_0_10"/>
<evidence type="ECO:0000259" key="2">
    <source>
        <dbReference type="Pfam" id="PF17482"/>
    </source>
</evidence>
<dbReference type="Pfam" id="PF17482">
    <property type="entry name" value="Phage_sheath_1C"/>
    <property type="match status" value="1"/>
</dbReference>
<evidence type="ECO:0000313" key="4">
    <source>
        <dbReference type="Proteomes" id="UP000008461"/>
    </source>
</evidence>
<proteinExistence type="inferred from homology"/>
<comment type="similarity">
    <text evidence="1">Belongs to the myoviridae tail sheath protein family.</text>
</comment>
<protein>
    <submittedName>
        <fullName evidence="3">Phage tail sheath protein FI</fullName>
    </submittedName>
</protein>
<dbReference type="EMBL" id="CP002691">
    <property type="protein sequence ID" value="AEE48488.1"/>
    <property type="molecule type" value="Genomic_DNA"/>
</dbReference>
<reference evidence="3 4" key="1">
    <citation type="journal article" date="2011" name="Stand. Genomic Sci.">
        <title>Complete genome sequence of Haliscomenobacter hydrossis type strain (O).</title>
        <authorList>
            <consortium name="US DOE Joint Genome Institute (JGI-PGF)"/>
            <person name="Daligault H."/>
            <person name="Lapidus A."/>
            <person name="Zeytun A."/>
            <person name="Nolan M."/>
            <person name="Lucas S."/>
            <person name="Del Rio T.G."/>
            <person name="Tice H."/>
            <person name="Cheng J.F."/>
            <person name="Tapia R."/>
            <person name="Han C."/>
            <person name="Goodwin L."/>
            <person name="Pitluck S."/>
            <person name="Liolios K."/>
            <person name="Pagani I."/>
            <person name="Ivanova N."/>
            <person name="Huntemann M."/>
            <person name="Mavromatis K."/>
            <person name="Mikhailova N."/>
            <person name="Pati A."/>
            <person name="Chen A."/>
            <person name="Palaniappan K."/>
            <person name="Land M."/>
            <person name="Hauser L."/>
            <person name="Brambilla E.M."/>
            <person name="Rohde M."/>
            <person name="Verbarg S."/>
            <person name="Goker M."/>
            <person name="Bristow J."/>
            <person name="Eisen J.A."/>
            <person name="Markowitz V."/>
            <person name="Hugenholtz P."/>
            <person name="Kyrpides N.C."/>
            <person name="Klenk H.P."/>
            <person name="Woyke T."/>
        </authorList>
    </citation>
    <scope>NUCLEOTIDE SEQUENCE [LARGE SCALE GENOMIC DNA]</scope>
    <source>
        <strain evidence="4">ATCC 27775 / DSM 1100 / LMG 10767 / O</strain>
    </source>
</reference>
<keyword evidence="4" id="KW-1185">Reference proteome</keyword>
<name>F4L0H6_HALH1</name>
<dbReference type="RefSeq" id="WP_013763052.1">
    <property type="nucleotide sequence ID" value="NC_015510.1"/>
</dbReference>
<evidence type="ECO:0000313" key="3">
    <source>
        <dbReference type="EMBL" id="AEE48488.1"/>
    </source>
</evidence>
<reference key="2">
    <citation type="submission" date="2011-04" db="EMBL/GenBank/DDBJ databases">
        <title>Complete sequence of chromosome of Haliscomenobacter hydrossis DSM 1100.</title>
        <authorList>
            <consortium name="US DOE Joint Genome Institute (JGI-PGF)"/>
            <person name="Lucas S."/>
            <person name="Han J."/>
            <person name="Lapidus A."/>
            <person name="Bruce D."/>
            <person name="Goodwin L."/>
            <person name="Pitluck S."/>
            <person name="Peters L."/>
            <person name="Kyrpides N."/>
            <person name="Mavromatis K."/>
            <person name="Ivanova N."/>
            <person name="Ovchinnikova G."/>
            <person name="Pagani I."/>
            <person name="Daligault H."/>
            <person name="Detter J.C."/>
            <person name="Han C."/>
            <person name="Land M."/>
            <person name="Hauser L."/>
            <person name="Markowitz V."/>
            <person name="Cheng J.-F."/>
            <person name="Hugenholtz P."/>
            <person name="Woyke T."/>
            <person name="Wu D."/>
            <person name="Verbarg S."/>
            <person name="Frueling A."/>
            <person name="Brambilla E."/>
            <person name="Klenk H.-P."/>
            <person name="Eisen J.A."/>
        </authorList>
    </citation>
    <scope>NUCLEOTIDE SEQUENCE</scope>
    <source>
        <strain>DSM 1100</strain>
    </source>
</reference>
<dbReference type="STRING" id="760192.Halhy_0579"/>
<organism evidence="3 4">
    <name type="scientific">Haliscomenobacter hydrossis (strain ATCC 27775 / DSM 1100 / LMG 10767 / O)</name>
    <dbReference type="NCBI Taxonomy" id="760192"/>
    <lineage>
        <taxon>Bacteria</taxon>
        <taxon>Pseudomonadati</taxon>
        <taxon>Bacteroidota</taxon>
        <taxon>Saprospiria</taxon>
        <taxon>Saprospirales</taxon>
        <taxon>Haliscomenobacteraceae</taxon>
        <taxon>Haliscomenobacter</taxon>
    </lineage>
</organism>
<gene>
    <name evidence="3" type="ordered locus">Halhy_0579</name>
</gene>
<dbReference type="Gene3D" id="3.40.50.11780">
    <property type="match status" value="2"/>
</dbReference>
<dbReference type="KEGG" id="hhy:Halhy_0579"/>
<dbReference type="PANTHER" id="PTHR35861">
    <property type="match status" value="1"/>
</dbReference>
<dbReference type="AlphaFoldDB" id="F4L0H6"/>
<evidence type="ECO:0000256" key="1">
    <source>
        <dbReference type="ARBA" id="ARBA00008005"/>
    </source>
</evidence>